<evidence type="ECO:0000313" key="3">
    <source>
        <dbReference type="EMBL" id="SDP33428.1"/>
    </source>
</evidence>
<dbReference type="RefSeq" id="WP_090850864.1">
    <property type="nucleotide sequence ID" value="NZ_FNJU01000002.1"/>
</dbReference>
<dbReference type="STRING" id="930152.SAMN05216565_102402"/>
<evidence type="ECO:0000259" key="1">
    <source>
        <dbReference type="Pfam" id="PF00188"/>
    </source>
</evidence>
<dbReference type="CDD" id="cd05379">
    <property type="entry name" value="CAP_bacterial"/>
    <property type="match status" value="1"/>
</dbReference>
<sequence>MRRFLLLLSTIFFLYASWTVIEKKIADTKYEAAIETLKTELDDIKNSPEMTGLIDKTIITLSQIFSEEKVEEGVIKGDEEGSQLESPNLEAPTNQFFSIFNVELGDTREEVEGIVGPAERVSYNEYGVEWYSYHENYQHFMMVAFNEEDRIIGLYTNQDLITSKNGIELGTPKETVLKNLDEPMEYINKGLVNYQFPVDRDYDMFEFENSYVTIFYDQLQDNTVTAIQLIDKELEQSRKDFYSTATEELKEGFEYQLFDLTNAARVKNGLNILQWDDQVKITARKHSMDMAEKNFFDHINLEGQSPFDRMLEDNIPYTVAGENLALGQFSSIFAHEGLMNSLGHRENILHPDFELLGVGVAFNEKSNPYYTENFYSK</sequence>
<dbReference type="PANTHER" id="PTHR31157">
    <property type="entry name" value="SCP DOMAIN-CONTAINING PROTEIN"/>
    <property type="match status" value="1"/>
</dbReference>
<dbReference type="OrthoDB" id="9783944at2"/>
<dbReference type="EMBL" id="FNJU01000002">
    <property type="protein sequence ID" value="SDP33428.1"/>
    <property type="molecule type" value="Genomic_DNA"/>
</dbReference>
<dbReference type="Proteomes" id="UP000199159">
    <property type="component" value="Unassembled WGS sequence"/>
</dbReference>
<feature type="domain" description="CAP-associated" evidence="2">
    <location>
        <begin position="104"/>
        <end position="239"/>
    </location>
</feature>
<reference evidence="4" key="1">
    <citation type="submission" date="2016-10" db="EMBL/GenBank/DDBJ databases">
        <authorList>
            <person name="Varghese N."/>
            <person name="Submissions S."/>
        </authorList>
    </citation>
    <scope>NUCLEOTIDE SEQUENCE [LARGE SCALE GENOMIC DNA]</scope>
    <source>
        <strain evidence="4">IBRC-M10078</strain>
    </source>
</reference>
<dbReference type="Pfam" id="PF00188">
    <property type="entry name" value="CAP"/>
    <property type="match status" value="1"/>
</dbReference>
<organism evidence="3 4">
    <name type="scientific">Litchfieldia salsa</name>
    <dbReference type="NCBI Taxonomy" id="930152"/>
    <lineage>
        <taxon>Bacteria</taxon>
        <taxon>Bacillati</taxon>
        <taxon>Bacillota</taxon>
        <taxon>Bacilli</taxon>
        <taxon>Bacillales</taxon>
        <taxon>Bacillaceae</taxon>
        <taxon>Litchfieldia</taxon>
    </lineage>
</organism>
<dbReference type="InterPro" id="IPR029410">
    <property type="entry name" value="CAP_assoc"/>
</dbReference>
<dbReference type="AlphaFoldDB" id="A0A1H0RWX4"/>
<gene>
    <name evidence="3" type="ORF">SAMN05216565_102402</name>
</gene>
<protein>
    <submittedName>
        <fullName evidence="3">Cysteine-rich secretory protein family protein</fullName>
    </submittedName>
</protein>
<dbReference type="Gene3D" id="3.40.33.10">
    <property type="entry name" value="CAP"/>
    <property type="match status" value="1"/>
</dbReference>
<feature type="domain" description="SCP" evidence="1">
    <location>
        <begin position="258"/>
        <end position="371"/>
    </location>
</feature>
<keyword evidence="4" id="KW-1185">Reference proteome</keyword>
<accession>A0A1H0RWX4</accession>
<dbReference type="SUPFAM" id="SSF55797">
    <property type="entry name" value="PR-1-like"/>
    <property type="match status" value="1"/>
</dbReference>
<evidence type="ECO:0000259" key="2">
    <source>
        <dbReference type="Pfam" id="PF14504"/>
    </source>
</evidence>
<dbReference type="PANTHER" id="PTHR31157:SF1">
    <property type="entry name" value="SCP DOMAIN-CONTAINING PROTEIN"/>
    <property type="match status" value="1"/>
</dbReference>
<dbReference type="InterPro" id="IPR014044">
    <property type="entry name" value="CAP_dom"/>
</dbReference>
<dbReference type="InterPro" id="IPR035940">
    <property type="entry name" value="CAP_sf"/>
</dbReference>
<dbReference type="Pfam" id="PF14504">
    <property type="entry name" value="CAP_assoc_N"/>
    <property type="match status" value="1"/>
</dbReference>
<proteinExistence type="predicted"/>
<evidence type="ECO:0000313" key="4">
    <source>
        <dbReference type="Proteomes" id="UP000199159"/>
    </source>
</evidence>
<name>A0A1H0RWX4_9BACI</name>